<name>A0ABV0PYA1_9TELE</name>
<dbReference type="InterPro" id="IPR051843">
    <property type="entry name" value="CPA1_transporter"/>
</dbReference>
<dbReference type="PANTHER" id="PTHR31102">
    <property type="match status" value="1"/>
</dbReference>
<protein>
    <recommendedName>
        <fullName evidence="5">Cation/H+ exchanger domain-containing protein</fullName>
    </recommendedName>
</protein>
<comment type="similarity">
    <text evidence="1">Belongs to the monovalent cation:proton antiporter 1 (CPA1) transporter (TC 2.A.36) family.</text>
</comment>
<feature type="non-terminal residue" evidence="3">
    <location>
        <position position="1"/>
    </location>
</feature>
<keyword evidence="2" id="KW-0472">Membrane</keyword>
<evidence type="ECO:0000313" key="4">
    <source>
        <dbReference type="Proteomes" id="UP001476798"/>
    </source>
</evidence>
<feature type="transmembrane region" description="Helical" evidence="2">
    <location>
        <begin position="131"/>
        <end position="152"/>
    </location>
</feature>
<comment type="caution">
    <text evidence="3">The sequence shown here is derived from an EMBL/GenBank/DDBJ whole genome shotgun (WGS) entry which is preliminary data.</text>
</comment>
<dbReference type="Proteomes" id="UP001476798">
    <property type="component" value="Unassembled WGS sequence"/>
</dbReference>
<feature type="transmembrane region" description="Helical" evidence="2">
    <location>
        <begin position="42"/>
        <end position="71"/>
    </location>
</feature>
<reference evidence="3 4" key="1">
    <citation type="submission" date="2021-06" db="EMBL/GenBank/DDBJ databases">
        <authorList>
            <person name="Palmer J.M."/>
        </authorList>
    </citation>
    <scope>NUCLEOTIDE SEQUENCE [LARGE SCALE GENOMIC DNA]</scope>
    <source>
        <strain evidence="3 4">GA_2019</strain>
        <tissue evidence="3">Muscle</tissue>
    </source>
</reference>
<gene>
    <name evidence="3" type="ORF">GOODEAATRI_015587</name>
</gene>
<organism evidence="3 4">
    <name type="scientific">Goodea atripinnis</name>
    <dbReference type="NCBI Taxonomy" id="208336"/>
    <lineage>
        <taxon>Eukaryota</taxon>
        <taxon>Metazoa</taxon>
        <taxon>Chordata</taxon>
        <taxon>Craniata</taxon>
        <taxon>Vertebrata</taxon>
        <taxon>Euteleostomi</taxon>
        <taxon>Actinopterygii</taxon>
        <taxon>Neopterygii</taxon>
        <taxon>Teleostei</taxon>
        <taxon>Neoteleostei</taxon>
        <taxon>Acanthomorphata</taxon>
        <taxon>Ovalentaria</taxon>
        <taxon>Atherinomorphae</taxon>
        <taxon>Cyprinodontiformes</taxon>
        <taxon>Goodeidae</taxon>
        <taxon>Goodea</taxon>
    </lineage>
</organism>
<keyword evidence="2" id="KW-0812">Transmembrane</keyword>
<dbReference type="EMBL" id="JAHRIO010091120">
    <property type="protein sequence ID" value="MEQ2188485.1"/>
    <property type="molecule type" value="Genomic_DNA"/>
</dbReference>
<accession>A0ABV0PYA1</accession>
<keyword evidence="4" id="KW-1185">Reference proteome</keyword>
<evidence type="ECO:0000313" key="3">
    <source>
        <dbReference type="EMBL" id="MEQ2188485.1"/>
    </source>
</evidence>
<evidence type="ECO:0000256" key="1">
    <source>
        <dbReference type="ARBA" id="ARBA00007367"/>
    </source>
</evidence>
<proteinExistence type="inferred from homology"/>
<sequence length="180" mass="18841">FVLGAVTPAVVVPSMLLLQKDGYGVEQGIPTLLMAAGSFDDILAITGFTTCLGMAFATGLGIATLLIALVVRVLFTFVCVLRAGFNLKEKVFIALAWMPKATVQAAIGSTALDMARTKDDKQLQKYGMDVLTVAVLSILLTAPVGALIIGLCGPRLLQKPKALACGERVKPNLSAFFLGG</sequence>
<keyword evidence="2" id="KW-1133">Transmembrane helix</keyword>
<evidence type="ECO:0000256" key="2">
    <source>
        <dbReference type="SAM" id="Phobius"/>
    </source>
</evidence>
<evidence type="ECO:0008006" key="5">
    <source>
        <dbReference type="Google" id="ProtNLM"/>
    </source>
</evidence>
<dbReference type="PANTHER" id="PTHR31102:SF23">
    <property type="entry name" value="SI:DKEY-162B23.4"/>
    <property type="match status" value="1"/>
</dbReference>
<feature type="transmembrane region" description="Helical" evidence="2">
    <location>
        <begin position="91"/>
        <end position="111"/>
    </location>
</feature>